<keyword evidence="3" id="KW-1185">Reference proteome</keyword>
<evidence type="ECO:0000313" key="3">
    <source>
        <dbReference type="Proteomes" id="UP001175271"/>
    </source>
</evidence>
<gene>
    <name evidence="2" type="ORF">QR680_017124</name>
</gene>
<evidence type="ECO:0000313" key="2">
    <source>
        <dbReference type="EMBL" id="KAK0403794.1"/>
    </source>
</evidence>
<comment type="caution">
    <text evidence="2">The sequence shown here is derived from an EMBL/GenBank/DDBJ whole genome shotgun (WGS) entry which is preliminary data.</text>
</comment>
<dbReference type="AlphaFoldDB" id="A0AA39HFL1"/>
<sequence>MSESSPAHLTGCQSIWKRPSETSETDGDPRTGGGGERVVWNSTTELQGPGAERRFRAALMRKRYGSRLKDSE</sequence>
<dbReference type="Proteomes" id="UP001175271">
    <property type="component" value="Unassembled WGS sequence"/>
</dbReference>
<feature type="compositionally biased region" description="Polar residues" evidence="1">
    <location>
        <begin position="1"/>
        <end position="13"/>
    </location>
</feature>
<evidence type="ECO:0000256" key="1">
    <source>
        <dbReference type="SAM" id="MobiDB-lite"/>
    </source>
</evidence>
<accession>A0AA39HFL1</accession>
<dbReference type="EMBL" id="JAUCMV010000004">
    <property type="protein sequence ID" value="KAK0403794.1"/>
    <property type="molecule type" value="Genomic_DNA"/>
</dbReference>
<proteinExistence type="predicted"/>
<reference evidence="2" key="1">
    <citation type="submission" date="2023-06" db="EMBL/GenBank/DDBJ databases">
        <title>Genomic analysis of the entomopathogenic nematode Steinernema hermaphroditum.</title>
        <authorList>
            <person name="Schwarz E.M."/>
            <person name="Heppert J.K."/>
            <person name="Baniya A."/>
            <person name="Schwartz H.T."/>
            <person name="Tan C.-H."/>
            <person name="Antoshechkin I."/>
            <person name="Sternberg P.W."/>
            <person name="Goodrich-Blair H."/>
            <person name="Dillman A.R."/>
        </authorList>
    </citation>
    <scope>NUCLEOTIDE SEQUENCE</scope>
    <source>
        <strain evidence="2">PS9179</strain>
        <tissue evidence="2">Whole animal</tissue>
    </source>
</reference>
<name>A0AA39HFL1_9BILA</name>
<feature type="region of interest" description="Disordered" evidence="1">
    <location>
        <begin position="1"/>
        <end position="53"/>
    </location>
</feature>
<organism evidence="2 3">
    <name type="scientific">Steinernema hermaphroditum</name>
    <dbReference type="NCBI Taxonomy" id="289476"/>
    <lineage>
        <taxon>Eukaryota</taxon>
        <taxon>Metazoa</taxon>
        <taxon>Ecdysozoa</taxon>
        <taxon>Nematoda</taxon>
        <taxon>Chromadorea</taxon>
        <taxon>Rhabditida</taxon>
        <taxon>Tylenchina</taxon>
        <taxon>Panagrolaimomorpha</taxon>
        <taxon>Strongyloidoidea</taxon>
        <taxon>Steinernematidae</taxon>
        <taxon>Steinernema</taxon>
    </lineage>
</organism>
<protein>
    <submittedName>
        <fullName evidence="2">Uncharacterized protein</fullName>
    </submittedName>
</protein>